<dbReference type="EMBL" id="AP025564">
    <property type="protein sequence ID" value="BDE96188.1"/>
    <property type="molecule type" value="Genomic_DNA"/>
</dbReference>
<dbReference type="Gene3D" id="3.30.70.20">
    <property type="match status" value="1"/>
</dbReference>
<organism evidence="6 7">
    <name type="scientific">Raoultibacter timonensis</name>
    <dbReference type="NCBI Taxonomy" id="1907662"/>
    <lineage>
        <taxon>Bacteria</taxon>
        <taxon>Bacillati</taxon>
        <taxon>Actinomycetota</taxon>
        <taxon>Coriobacteriia</taxon>
        <taxon>Eggerthellales</taxon>
        <taxon>Eggerthellaceae</taxon>
        <taxon>Raoultibacter</taxon>
    </lineage>
</organism>
<dbReference type="InterPro" id="IPR050954">
    <property type="entry name" value="ET_IronSulfur_Cluster-Binding"/>
</dbReference>
<dbReference type="PANTHER" id="PTHR43177">
    <property type="entry name" value="PROTEIN NRFC"/>
    <property type="match status" value="1"/>
</dbReference>
<evidence type="ECO:0000313" key="6">
    <source>
        <dbReference type="EMBL" id="BDE96188.1"/>
    </source>
</evidence>
<evidence type="ECO:0000256" key="3">
    <source>
        <dbReference type="ARBA" id="ARBA00023004"/>
    </source>
</evidence>
<accession>A0ABN6MG16</accession>
<dbReference type="PANTHER" id="PTHR43177:SF3">
    <property type="entry name" value="PROTEIN NRFC HOMOLOG"/>
    <property type="match status" value="1"/>
</dbReference>
<keyword evidence="4" id="KW-0411">Iron-sulfur</keyword>
<keyword evidence="3" id="KW-0408">Iron</keyword>
<proteinExistence type="predicted"/>
<keyword evidence="2" id="KW-0479">Metal-binding</keyword>
<dbReference type="SUPFAM" id="SSF54862">
    <property type="entry name" value="4Fe-4S ferredoxins"/>
    <property type="match status" value="1"/>
</dbReference>
<evidence type="ECO:0000256" key="1">
    <source>
        <dbReference type="ARBA" id="ARBA00022485"/>
    </source>
</evidence>
<evidence type="ECO:0000259" key="5">
    <source>
        <dbReference type="PROSITE" id="PS51379"/>
    </source>
</evidence>
<dbReference type="Proteomes" id="UP001320544">
    <property type="component" value="Chromosome"/>
</dbReference>
<gene>
    <name evidence="6" type="ORF">CE91St30_15210</name>
</gene>
<sequence length="111" mass="12289">MATYGLMIDNEYCTGCHSCEIACRNELDLPKGQWGIKLLELGPWKKLDGKWETKFVPVPTTYCTLCAERVEAGGIPACALHCLADVIEYGTLEELAVKMAEKGKQCSMFLP</sequence>
<dbReference type="PROSITE" id="PS51379">
    <property type="entry name" value="4FE4S_FER_2"/>
    <property type="match status" value="1"/>
</dbReference>
<dbReference type="InterPro" id="IPR017896">
    <property type="entry name" value="4Fe4S_Fe-S-bd"/>
</dbReference>
<evidence type="ECO:0000256" key="2">
    <source>
        <dbReference type="ARBA" id="ARBA00022723"/>
    </source>
</evidence>
<evidence type="ECO:0000256" key="4">
    <source>
        <dbReference type="ARBA" id="ARBA00023014"/>
    </source>
</evidence>
<reference evidence="6 7" key="1">
    <citation type="submission" date="2022-01" db="EMBL/GenBank/DDBJ databases">
        <title>Novel bile acid biosynthetic pathways are enriched in the microbiome of centenarians.</title>
        <authorList>
            <person name="Sato Y."/>
            <person name="Atarashi K."/>
            <person name="Plichta R.D."/>
            <person name="Arai Y."/>
            <person name="Sasajima S."/>
            <person name="Kearney M.S."/>
            <person name="Suda W."/>
            <person name="Takeshita K."/>
            <person name="Sasaki T."/>
            <person name="Okamoto S."/>
            <person name="Skelly N.A."/>
            <person name="Okamura Y."/>
            <person name="Vlamakis H."/>
            <person name="Li Y."/>
            <person name="Tanoue T."/>
            <person name="Takei H."/>
            <person name="Nittono H."/>
            <person name="Narushima S."/>
            <person name="Irie J."/>
            <person name="Itoh H."/>
            <person name="Moriya K."/>
            <person name="Sugiura Y."/>
            <person name="Suematsu M."/>
            <person name="Moritoki N."/>
            <person name="Shibata S."/>
            <person name="Littman R.D."/>
            <person name="Fischbach A.M."/>
            <person name="Uwamino Y."/>
            <person name="Inoue T."/>
            <person name="Honda A."/>
            <person name="Hattori M."/>
            <person name="Murai T."/>
            <person name="Xavier J.R."/>
            <person name="Hirose N."/>
            <person name="Honda K."/>
        </authorList>
    </citation>
    <scope>NUCLEOTIDE SEQUENCE [LARGE SCALE GENOMIC DNA]</scope>
    <source>
        <strain evidence="6 7">CE91-St30</strain>
    </source>
</reference>
<protein>
    <submittedName>
        <fullName evidence="6">Oxidoreductase</fullName>
    </submittedName>
</protein>
<evidence type="ECO:0000313" key="7">
    <source>
        <dbReference type="Proteomes" id="UP001320544"/>
    </source>
</evidence>
<keyword evidence="1" id="KW-0004">4Fe-4S</keyword>
<name>A0ABN6MG16_9ACTN</name>
<keyword evidence="7" id="KW-1185">Reference proteome</keyword>
<feature type="domain" description="4Fe-4S ferredoxin-type" evidence="5">
    <location>
        <begin position="4"/>
        <end position="32"/>
    </location>
</feature>
<dbReference type="RefSeq" id="WP_244412488.1">
    <property type="nucleotide sequence ID" value="NZ_AP025564.1"/>
</dbReference>